<sequence length="572" mass="64324">MFEFNLPVAHIPDNYREFLPTMTTPAVDELLHAYEQGEEGMRRLHVDLMCKENRSVLEAFAYGAEAYQSSSKKSFWAKDFIDLFNLPRAINARQEHFWFQLFDLCSLTNILPQELWEKWRNSFTAWRSVSKGGERIAAGIPPFDRTTVYSSLSLIESHRATFFSMRVDALWKGLSPSHKTNWGGVFHKRFILDWMYNDHGSPTSKERVFNDLINACSTILTGAEDPFTSAYGELRHAREHPGEWMEIMGGVMRIKAFLKGTLHVEIHPDIAYRLNVALAYMHPNALPDEATLKPPRRKTGFGSVELVKSAIPPQVRSYLSECMQQQQADGLWLLTPRVASHVIGRLSGGIRKMIDEAIEQIGGAPQGHVHVFDYPPMEVVAEVVKSGKVPDKVSHQFYSTSPELAKEFVEWVGVEESALCYETSAGTGSIAKHMPLQTYCVEVDRLRAMALDRMGFDVKQADFLRLAPADLHGEVDYVLMNPPYACRAWMAHIEHAVQFVKDGGTIGAILPEGARRKMPAILGVEVEFSEPKKNCFPDASISVVFAKWTKALCKGNASQAEIEGQLPLFNAA</sequence>
<dbReference type="AlphaFoldDB" id="A0A0G4E4D5"/>
<evidence type="ECO:0000313" key="2">
    <source>
        <dbReference type="EMBL" id="CEK42095.1"/>
    </source>
</evidence>
<dbReference type="EMBL" id="LN713926">
    <property type="protein sequence ID" value="CEK42095.1"/>
    <property type="molecule type" value="Genomic_DNA"/>
</dbReference>
<dbReference type="Pfam" id="PF13708">
    <property type="entry name" value="DUF4942"/>
    <property type="match status" value="1"/>
</dbReference>
<name>A0A0G4E4D5_PSEFS</name>
<accession>A0A0G4E4D5</accession>
<evidence type="ECO:0000259" key="1">
    <source>
        <dbReference type="Pfam" id="PF13708"/>
    </source>
</evidence>
<dbReference type="InterPro" id="IPR031339">
    <property type="entry name" value="DUF4942"/>
</dbReference>
<dbReference type="RefSeq" id="WP_192963297.1">
    <property type="nucleotide sequence ID" value="NZ_LN713926.1"/>
</dbReference>
<organism evidence="2">
    <name type="scientific">Pseudomonas fluorescens (strain SBW25)</name>
    <dbReference type="NCBI Taxonomy" id="216595"/>
    <lineage>
        <taxon>Bacteria</taxon>
        <taxon>Pseudomonadati</taxon>
        <taxon>Pseudomonadota</taxon>
        <taxon>Gammaproteobacteria</taxon>
        <taxon>Pseudomonadales</taxon>
        <taxon>Pseudomonadaceae</taxon>
        <taxon>Pseudomonas</taxon>
    </lineage>
</organism>
<geneLocation type="plasmid" evidence="2">
    <name>pQBR57</name>
</geneLocation>
<keyword evidence="2" id="KW-0614">Plasmid</keyword>
<protein>
    <recommendedName>
        <fullName evidence="1">DUF4942 domain-containing protein</fullName>
    </recommendedName>
</protein>
<reference evidence="2" key="1">
    <citation type="submission" date="2014-12" db="EMBL/GenBank/DDBJ databases">
        <authorList>
            <person name="Hall J."/>
        </authorList>
    </citation>
    <scope>NUCLEOTIDE SEQUENCE [LARGE SCALE GENOMIC DNA]</scope>
    <source>
        <strain evidence="2">SBW25</strain>
        <plasmid evidence="2">pQBR57</plasmid>
    </source>
</reference>
<dbReference type="InterPro" id="IPR029063">
    <property type="entry name" value="SAM-dependent_MTases_sf"/>
</dbReference>
<dbReference type="Gene3D" id="3.40.50.150">
    <property type="entry name" value="Vaccinia Virus protein VP39"/>
    <property type="match status" value="1"/>
</dbReference>
<reference evidence="2" key="2">
    <citation type="submission" date="2015-06" db="EMBL/GenBank/DDBJ databases">
        <title>Environmentally co-occuring mercury resistance plasmids are genetically and phenotypically diverse and confer variable context-dependent fitness effects.</title>
        <authorList>
            <person name="Hall J.P.J."/>
            <person name="Harrison E."/>
            <person name="Lilley A.K."/>
            <person name="Paterson S."/>
            <person name="Spiers A.J."/>
            <person name="Brockhurst M.A."/>
        </authorList>
    </citation>
    <scope>NUCLEOTIDE SEQUENCE [LARGE SCALE GENOMIC DNA]</scope>
    <source>
        <strain evidence="2">SBW25</strain>
        <plasmid evidence="2">pQBR57</plasmid>
    </source>
</reference>
<proteinExistence type="predicted"/>
<dbReference type="SUPFAM" id="SSF53335">
    <property type="entry name" value="S-adenosyl-L-methionine-dependent methyltransferases"/>
    <property type="match status" value="1"/>
</dbReference>
<feature type="domain" description="DUF4942" evidence="1">
    <location>
        <begin position="96"/>
        <end position="281"/>
    </location>
</feature>
<gene>
    <name evidence="2" type="ORF">PQBR57_0142</name>
</gene>
<dbReference type="PRINTS" id="PR00507">
    <property type="entry name" value="N12N6MTFRASE"/>
</dbReference>